<evidence type="ECO:0000313" key="2">
    <source>
        <dbReference type="Proteomes" id="UP000265520"/>
    </source>
</evidence>
<comment type="caution">
    <text evidence="1">The sequence shown here is derived from an EMBL/GenBank/DDBJ whole genome shotgun (WGS) entry which is preliminary data.</text>
</comment>
<proteinExistence type="predicted"/>
<keyword evidence="2" id="KW-1185">Reference proteome</keyword>
<protein>
    <submittedName>
        <fullName evidence="1">Uncharacterized protein</fullName>
    </submittedName>
</protein>
<feature type="non-terminal residue" evidence="1">
    <location>
        <position position="27"/>
    </location>
</feature>
<dbReference type="Proteomes" id="UP000265520">
    <property type="component" value="Unassembled WGS sequence"/>
</dbReference>
<dbReference type="EMBL" id="LXQA010060428">
    <property type="protein sequence ID" value="MCI06011.1"/>
    <property type="molecule type" value="Genomic_DNA"/>
</dbReference>
<dbReference type="AlphaFoldDB" id="A0A392P1S7"/>
<sequence>MDDDAAWLLLQRFVDVFEEVMEDDQAA</sequence>
<name>A0A392P1S7_9FABA</name>
<evidence type="ECO:0000313" key="1">
    <source>
        <dbReference type="EMBL" id="MCI06011.1"/>
    </source>
</evidence>
<organism evidence="1 2">
    <name type="scientific">Trifolium medium</name>
    <dbReference type="NCBI Taxonomy" id="97028"/>
    <lineage>
        <taxon>Eukaryota</taxon>
        <taxon>Viridiplantae</taxon>
        <taxon>Streptophyta</taxon>
        <taxon>Embryophyta</taxon>
        <taxon>Tracheophyta</taxon>
        <taxon>Spermatophyta</taxon>
        <taxon>Magnoliopsida</taxon>
        <taxon>eudicotyledons</taxon>
        <taxon>Gunneridae</taxon>
        <taxon>Pentapetalae</taxon>
        <taxon>rosids</taxon>
        <taxon>fabids</taxon>
        <taxon>Fabales</taxon>
        <taxon>Fabaceae</taxon>
        <taxon>Papilionoideae</taxon>
        <taxon>50 kb inversion clade</taxon>
        <taxon>NPAAA clade</taxon>
        <taxon>Hologalegina</taxon>
        <taxon>IRL clade</taxon>
        <taxon>Trifolieae</taxon>
        <taxon>Trifolium</taxon>
    </lineage>
</organism>
<accession>A0A392P1S7</accession>
<reference evidence="1 2" key="1">
    <citation type="journal article" date="2018" name="Front. Plant Sci.">
        <title>Red Clover (Trifolium pratense) and Zigzag Clover (T. medium) - A Picture of Genomic Similarities and Differences.</title>
        <authorList>
            <person name="Dluhosova J."/>
            <person name="Istvanek J."/>
            <person name="Nedelnik J."/>
            <person name="Repkova J."/>
        </authorList>
    </citation>
    <scope>NUCLEOTIDE SEQUENCE [LARGE SCALE GENOMIC DNA]</scope>
    <source>
        <strain evidence="2">cv. 10/8</strain>
        <tissue evidence="1">Leaf</tissue>
    </source>
</reference>